<dbReference type="Gene3D" id="1.10.260.40">
    <property type="entry name" value="lambda repressor-like DNA-binding domains"/>
    <property type="match status" value="1"/>
</dbReference>
<comment type="caution">
    <text evidence="2">The sequence shown here is derived from an EMBL/GenBank/DDBJ whole genome shotgun (WGS) entry which is preliminary data.</text>
</comment>
<dbReference type="RefSeq" id="WP_311352374.1">
    <property type="nucleotide sequence ID" value="NZ_JAVRHR010000003.1"/>
</dbReference>
<dbReference type="CDD" id="cd00093">
    <property type="entry name" value="HTH_XRE"/>
    <property type="match status" value="1"/>
</dbReference>
<dbReference type="InterPro" id="IPR001387">
    <property type="entry name" value="Cro/C1-type_HTH"/>
</dbReference>
<accession>A0ABU3ACX5</accession>
<reference evidence="2 3" key="1">
    <citation type="submission" date="2023-09" db="EMBL/GenBank/DDBJ databases">
        <authorList>
            <person name="Rey-Velasco X."/>
        </authorList>
    </citation>
    <scope>NUCLEOTIDE SEQUENCE [LARGE SCALE GENOMIC DNA]</scope>
    <source>
        <strain evidence="2 3">F388</strain>
    </source>
</reference>
<dbReference type="SUPFAM" id="SSF47413">
    <property type="entry name" value="lambda repressor-like DNA-binding domains"/>
    <property type="match status" value="1"/>
</dbReference>
<sequence>MFRIKEVLKEKETTATALAEKLGVSNNTITRVANGVSKPSIVLLTSIANELDIDIRELFKPTKGGKLLNGFVQYKDKVYTINNEADLAKLVAVVANNIEK</sequence>
<organism evidence="2 3">
    <name type="scientific">Croceitalea rosinachiae</name>
    <dbReference type="NCBI Taxonomy" id="3075596"/>
    <lineage>
        <taxon>Bacteria</taxon>
        <taxon>Pseudomonadati</taxon>
        <taxon>Bacteroidota</taxon>
        <taxon>Flavobacteriia</taxon>
        <taxon>Flavobacteriales</taxon>
        <taxon>Flavobacteriaceae</taxon>
        <taxon>Croceitalea</taxon>
    </lineage>
</organism>
<gene>
    <name evidence="2" type="ORF">RM706_13355</name>
</gene>
<protein>
    <submittedName>
        <fullName evidence="2">Helix-turn-helix transcriptional regulator</fullName>
    </submittedName>
</protein>
<keyword evidence="3" id="KW-1185">Reference proteome</keyword>
<evidence type="ECO:0000313" key="3">
    <source>
        <dbReference type="Proteomes" id="UP001255246"/>
    </source>
</evidence>
<name>A0ABU3ACX5_9FLAO</name>
<evidence type="ECO:0000313" key="2">
    <source>
        <dbReference type="EMBL" id="MDT0608029.1"/>
    </source>
</evidence>
<dbReference type="Proteomes" id="UP001255246">
    <property type="component" value="Unassembled WGS sequence"/>
</dbReference>
<dbReference type="SMART" id="SM00530">
    <property type="entry name" value="HTH_XRE"/>
    <property type="match status" value="1"/>
</dbReference>
<dbReference type="PROSITE" id="PS50943">
    <property type="entry name" value="HTH_CROC1"/>
    <property type="match status" value="1"/>
</dbReference>
<evidence type="ECO:0000259" key="1">
    <source>
        <dbReference type="PROSITE" id="PS50943"/>
    </source>
</evidence>
<dbReference type="EMBL" id="JAVRHR010000003">
    <property type="protein sequence ID" value="MDT0608029.1"/>
    <property type="molecule type" value="Genomic_DNA"/>
</dbReference>
<proteinExistence type="predicted"/>
<dbReference type="Pfam" id="PF01381">
    <property type="entry name" value="HTH_3"/>
    <property type="match status" value="1"/>
</dbReference>
<dbReference type="InterPro" id="IPR010982">
    <property type="entry name" value="Lambda_DNA-bd_dom_sf"/>
</dbReference>
<feature type="domain" description="HTH cro/C1-type" evidence="1">
    <location>
        <begin position="4"/>
        <end position="58"/>
    </location>
</feature>